<gene>
    <name evidence="1" type="ORF">HNP65_001303</name>
</gene>
<dbReference type="RefSeq" id="WP_184619482.1">
    <property type="nucleotide sequence ID" value="NZ_JACHEX010000003.1"/>
</dbReference>
<reference evidence="1 2" key="1">
    <citation type="submission" date="2020-08" db="EMBL/GenBank/DDBJ databases">
        <title>Genomic Encyclopedia of Type Strains, Phase IV (KMG-IV): sequencing the most valuable type-strain genomes for metagenomic binning, comparative biology and taxonomic classification.</title>
        <authorList>
            <person name="Goeker M."/>
        </authorList>
    </citation>
    <scope>NUCLEOTIDE SEQUENCE [LARGE SCALE GENOMIC DNA]</scope>
    <source>
        <strain evidence="1 2">DSM 13481</strain>
    </source>
</reference>
<sequence>MKKLTLLLFLVSIFAFSLNISTLWDSDYIELPMTGYVQGSGIAVKQTGDIHIITKDGYYYVINRLGNITGKYGTPEERGWKHISYPVIVSSNYIVYVTSDYDGKSRIYFRSNTTSNYYELSGNISRSLTAFLDGNNIHVYVGLGSSTFNGVYHIVYDTAAGTVTTTNDNYQTEGPVEIAPILSPKKDSLFVLDSKGNFYNIALDASYDFDTTTVNAIKLGGTFETPMAYSEGFIYAISREGILYRIPPEGTNSDVDFIKLGSSSMAAGVLVDSKNYIYVFDDLGTIHIVQAADDLLKQTSYSVVSDFEGYRFATTPLLFKKSDENKIYMFVLLNNDPEKKGKVVIYSMDYDTYEISKEWEKDIDDTFPLIGSPAMVPLSSINEENYIIAFSTTHDRIYAYLVDAKGPYGFWAMEGQNSYRTGFVDSNAPTFRTSITLVTKDRFSGLELSKENLNDANGKYGLVYDATVVSIADSGDISTYTTEEYVTNPNTNNSDQQANDKIPSGRAGLDKLLVKFSTDTTLTLLFNDSFIKNITNDVIPAPIVDATYSFRQFSSGIPGYEAPYLESKEATIIFGYDDKIAEVLADSTFAILVKYNFPSSDATELLEFGKDETSKTIDAYNSSKVSIPSGTFAYKWKVYQWDDNLQGYSVYDYKSIDKLTLGVDDTKRAPTYVEIYYTDLPGTVTFVVPMYAESETRAFILIDAAKGALSSTLYATLTSPELSMTLSTVTSVEVDPNFSEEELLTKLDENYIKMVFVENSHTGISTDTRVATISLWLKFDEPALLYFQNEAKFFDLFNIELYTQLKNNPVEKELYSKNKFIANKYLTLPGDFNLDGVVDDDDYVMFRTALINYVENGVYDPKYDIGPRKDFSPPNRGFIPGFSERDGKIDEMDLNVFLVMFGYTPPSTDIEYSGN</sequence>
<comment type="caution">
    <text evidence="1">The sequence shown here is derived from an EMBL/GenBank/DDBJ whole genome shotgun (WGS) entry which is preliminary data.</text>
</comment>
<dbReference type="SUPFAM" id="SSF75011">
    <property type="entry name" value="3-carboxy-cis,cis-mucoante lactonizing enzyme"/>
    <property type="match status" value="1"/>
</dbReference>
<keyword evidence="2" id="KW-1185">Reference proteome</keyword>
<accession>A0A841GV90</accession>
<evidence type="ECO:0008006" key="3">
    <source>
        <dbReference type="Google" id="ProtNLM"/>
    </source>
</evidence>
<name>A0A841GV90_9BACT</name>
<proteinExistence type="predicted"/>
<dbReference type="AlphaFoldDB" id="A0A841GV90"/>
<protein>
    <recommendedName>
        <fullName evidence="3">Dockerin domain-containing protein</fullName>
    </recommendedName>
</protein>
<organism evidence="1 2">
    <name type="scientific">Thermosipho japonicus</name>
    <dbReference type="NCBI Taxonomy" id="90323"/>
    <lineage>
        <taxon>Bacteria</taxon>
        <taxon>Thermotogati</taxon>
        <taxon>Thermotogota</taxon>
        <taxon>Thermotogae</taxon>
        <taxon>Thermotogales</taxon>
        <taxon>Fervidobacteriaceae</taxon>
        <taxon>Thermosipho</taxon>
    </lineage>
</organism>
<dbReference type="EMBL" id="JACHEX010000003">
    <property type="protein sequence ID" value="MBB6062851.1"/>
    <property type="molecule type" value="Genomic_DNA"/>
</dbReference>
<dbReference type="Proteomes" id="UP000555828">
    <property type="component" value="Unassembled WGS sequence"/>
</dbReference>
<evidence type="ECO:0000313" key="1">
    <source>
        <dbReference type="EMBL" id="MBB6062851.1"/>
    </source>
</evidence>
<evidence type="ECO:0000313" key="2">
    <source>
        <dbReference type="Proteomes" id="UP000555828"/>
    </source>
</evidence>